<sequence length="232" mass="26149">MAKATKVIHRMEISEEEIRQRDLEEIKTRLLENKEAIHEIFDMIEHMQKRGVLDMGTSLFAEGDKVMDVIVKTLDSEETTNSLKNLLLMVGTLGTLNVQQLEPLILKVNAGIARVAELDEKQEQEGYFTLLRSLNDPEVKRAMAVGAAFLKGLGVKQDDYERTTQKSEDQKSQQSETEENWNGDIFTNEYHQLNSQSNPVKGNSDSSSKSNWLLPAGIALAAIPLSYLLKKK</sequence>
<evidence type="ECO:0000313" key="2">
    <source>
        <dbReference type="EMBL" id="TFE02107.1"/>
    </source>
</evidence>
<dbReference type="EMBL" id="SORX01000003">
    <property type="protein sequence ID" value="TFE02107.1"/>
    <property type="molecule type" value="Genomic_DNA"/>
</dbReference>
<dbReference type="Proteomes" id="UP000297776">
    <property type="component" value="Unassembled WGS sequence"/>
</dbReference>
<gene>
    <name evidence="2" type="ORF">E2626_05905</name>
</gene>
<dbReference type="Pfam" id="PF07849">
    <property type="entry name" value="DUF1641"/>
    <property type="match status" value="1"/>
</dbReference>
<dbReference type="AlphaFoldDB" id="A0A4Y8LLJ4"/>
<dbReference type="PANTHER" id="PTHR38433">
    <property type="match status" value="1"/>
</dbReference>
<organism evidence="2 3">
    <name type="scientific">Jeotgalibacillus salarius</name>
    <dbReference type="NCBI Taxonomy" id="546023"/>
    <lineage>
        <taxon>Bacteria</taxon>
        <taxon>Bacillati</taxon>
        <taxon>Bacillota</taxon>
        <taxon>Bacilli</taxon>
        <taxon>Bacillales</taxon>
        <taxon>Caryophanaceae</taxon>
        <taxon>Jeotgalibacillus</taxon>
    </lineage>
</organism>
<evidence type="ECO:0000256" key="1">
    <source>
        <dbReference type="SAM" id="MobiDB-lite"/>
    </source>
</evidence>
<reference evidence="2 3" key="1">
    <citation type="submission" date="2019-03" db="EMBL/GenBank/DDBJ databases">
        <authorList>
            <person name="Yang Y."/>
        </authorList>
    </citation>
    <scope>NUCLEOTIDE SEQUENCE [LARGE SCALE GENOMIC DNA]</scope>
    <source>
        <strain evidence="2 3">ASL-1</strain>
    </source>
</reference>
<keyword evidence="3" id="KW-1185">Reference proteome</keyword>
<comment type="caution">
    <text evidence="2">The sequence shown here is derived from an EMBL/GenBank/DDBJ whole genome shotgun (WGS) entry which is preliminary data.</text>
</comment>
<dbReference type="InterPro" id="IPR012440">
    <property type="entry name" value="DUF1641"/>
</dbReference>
<feature type="region of interest" description="Disordered" evidence="1">
    <location>
        <begin position="160"/>
        <end position="179"/>
    </location>
</feature>
<feature type="compositionally biased region" description="Basic and acidic residues" evidence="1">
    <location>
        <begin position="160"/>
        <end position="171"/>
    </location>
</feature>
<accession>A0A4Y8LLJ4</accession>
<proteinExistence type="predicted"/>
<dbReference type="OrthoDB" id="147801at2"/>
<dbReference type="PANTHER" id="PTHR38433:SF1">
    <property type="entry name" value="DUF1641 DOMAIN-CONTAINING PROTEIN"/>
    <property type="match status" value="1"/>
</dbReference>
<protein>
    <submittedName>
        <fullName evidence="2">DUF1641 domain-containing protein</fullName>
    </submittedName>
</protein>
<name>A0A4Y8LLJ4_9BACL</name>
<evidence type="ECO:0000313" key="3">
    <source>
        <dbReference type="Proteomes" id="UP000297776"/>
    </source>
</evidence>